<dbReference type="GO" id="GO:0005886">
    <property type="term" value="C:plasma membrane"/>
    <property type="evidence" value="ECO:0007669"/>
    <property type="project" value="UniProtKB-SubCell"/>
</dbReference>
<keyword evidence="7" id="KW-0433">Leucine-rich repeat</keyword>
<dbReference type="Pfam" id="PF07714">
    <property type="entry name" value="PK_Tyr_Ser-Thr"/>
    <property type="match status" value="1"/>
</dbReference>
<evidence type="ECO:0000256" key="16">
    <source>
        <dbReference type="ARBA" id="ARBA00023136"/>
    </source>
</evidence>
<keyword evidence="6" id="KW-0597">Phosphoprotein</keyword>
<evidence type="ECO:0000256" key="1">
    <source>
        <dbReference type="ARBA" id="ARBA00004162"/>
    </source>
</evidence>
<evidence type="ECO:0000259" key="22">
    <source>
        <dbReference type="PROSITE" id="PS50011"/>
    </source>
</evidence>
<evidence type="ECO:0000256" key="21">
    <source>
        <dbReference type="SAM" id="Phobius"/>
    </source>
</evidence>
<dbReference type="Proteomes" id="UP000306102">
    <property type="component" value="Unassembled WGS sequence"/>
</dbReference>
<keyword evidence="12" id="KW-0547">Nucleotide-binding</keyword>
<evidence type="ECO:0000256" key="2">
    <source>
        <dbReference type="ARBA" id="ARBA00008684"/>
    </source>
</evidence>
<dbReference type="EC" id="2.7.11.1" evidence="3"/>
<dbReference type="SUPFAM" id="SSF56112">
    <property type="entry name" value="Protein kinase-like (PK-like)"/>
    <property type="match status" value="1"/>
</dbReference>
<keyword evidence="18" id="KW-0325">Glycoprotein</keyword>
<comment type="catalytic activity">
    <reaction evidence="20">
        <text>L-seryl-[protein] + ATP = O-phospho-L-seryl-[protein] + ADP + H(+)</text>
        <dbReference type="Rhea" id="RHEA:17989"/>
        <dbReference type="Rhea" id="RHEA-COMP:9863"/>
        <dbReference type="Rhea" id="RHEA-COMP:11604"/>
        <dbReference type="ChEBI" id="CHEBI:15378"/>
        <dbReference type="ChEBI" id="CHEBI:29999"/>
        <dbReference type="ChEBI" id="CHEBI:30616"/>
        <dbReference type="ChEBI" id="CHEBI:83421"/>
        <dbReference type="ChEBI" id="CHEBI:456216"/>
        <dbReference type="EC" id="2.7.11.1"/>
    </reaction>
</comment>
<evidence type="ECO:0000256" key="12">
    <source>
        <dbReference type="ARBA" id="ARBA00022741"/>
    </source>
</evidence>
<proteinExistence type="inferred from homology"/>
<name>A0A4S4EQ88_CAMSN</name>
<evidence type="ECO:0000256" key="15">
    <source>
        <dbReference type="ARBA" id="ARBA00022989"/>
    </source>
</evidence>
<dbReference type="InterPro" id="IPR003591">
    <property type="entry name" value="Leu-rich_rpt_typical-subtyp"/>
</dbReference>
<accession>A0A4S4EQ88</accession>
<dbReference type="Gene3D" id="3.30.200.20">
    <property type="entry name" value="Phosphorylase Kinase, domain 1"/>
    <property type="match status" value="1"/>
</dbReference>
<evidence type="ECO:0000313" key="23">
    <source>
        <dbReference type="EMBL" id="THG18930.1"/>
    </source>
</evidence>
<evidence type="ECO:0000256" key="3">
    <source>
        <dbReference type="ARBA" id="ARBA00012513"/>
    </source>
</evidence>
<dbReference type="InterPro" id="IPR008271">
    <property type="entry name" value="Ser/Thr_kinase_AS"/>
</dbReference>
<dbReference type="FunFam" id="3.80.10.10:FF:000317">
    <property type="entry name" value="Inactive leucine-rich repeat receptor-like protein kinase"/>
    <property type="match status" value="1"/>
</dbReference>
<sequence length="1296" mass="144736">MPPWQFQDLLFESPWIQHPISAHTVVEVPEEFRDKIRGWYKALTIPELCTIPLSYTWFLRNQEINLTLQGSNCQANQVLIPHFEKICINILSQRPTERDLDYHISIMSAPLENLNEDLGLGWDIENFADLNMGEESASHNAQPNISYNIPLNILFFNTEGVACPNFLQHYMHLHSSGRFHLAWRRGNNDLTFMSSDAYTKRYFLPAMKRCSPPAVKPQTAKGLISLLAELRRTSHLSNSLLRLQYSCGLYNVYHCQPLPLQACLDLLLSTSDDLRPLKCPPSSQTTSNHTSHPQRYVAQLNYQYVIPIDKARNQFTENAKPREMSGIRTLSSVSAHAKWELGEDVYSYGILLSELFTGRRPADDSFKDNLNLSQLCQNGTAQSALCKDNEKKQVMLEFVSASILGNQTDNFALLEFKSQIHDETIGALASWNDSTPLCQWVGVTCGLKHQRVIGLNLFDQKLTGTISPHIGNLSFLHSPNLGTNSFYGEIPPEVGRLIRLQHLNLTNNFLQGQIPVNLSRCSKLVDLALHLNHLEGPIPFELGSLSRLVTLSLHRNNLTGKFPTSIGNLSALQVFYFAYNNLGGEIPDTVSQMRSLSIFQVGENNFFSPFSPLYNLSSLITLTLPANNFYGRLKADMFFLLPNLQCLYLGGNQFTGPIPVSLSNASNLQTVEFDANNFTGSIPINLGKLQNLSRLSFSNNTLGTGVNDMSFFTSLTNCSELTNLDISINQFMGTLPNSISNLSIQLSWLHIGENIIDRSIPEEIQNLVNLNALGMEYNLLTGIIPTSVGRLSNLKILELRGNHLIGEIPSTIGNITQLLLLGLSNNSLEGNIPSSLKNCIYLQALHLYQNKLNGTIPKCLMNLSSLSRGLDISHNSLTGLLPAEVENLKELVILDVSYNKLSREIPSTLGGCLALVQLSMQHNLFHGIIPSMSQLRGLQYLDLSNNNISGQIPQYIVNLSSLLNLNLSFNNLEGEVPTNGIFSNASAIEIYSNIKLCGGIPKLQLQQCPMQEIERPGKHATLKLVLVIVIPISLIGLTFSLLSLYRTTKMKHKSLATSSFELFYPKISYKELLKATSGFSIENLIGSGNYRRVYKGMLSPNETIVAVKVLNLHQRGAAKSFVAECKVLRNARHRNLVKVLTACCSVDYDGHEFKALVYEFMPNGTLESWLHPRDDQTQLRKLNCLQRINIAIDVALALHYLHNECQTPIVHCDLKPSNVLLDNDLTAHVSDFGLARLLSISRRDVTSGQFSSIGVKEYGLGEEVSTRGDTYSFGILLLEMFTGRRLTDELFKDDMM</sequence>
<dbReference type="STRING" id="542762.A0A4S4EQ88"/>
<dbReference type="GO" id="GO:0004674">
    <property type="term" value="F:protein serine/threonine kinase activity"/>
    <property type="evidence" value="ECO:0007669"/>
    <property type="project" value="UniProtKB-KW"/>
</dbReference>
<dbReference type="PROSITE" id="PS51450">
    <property type="entry name" value="LRR"/>
    <property type="match status" value="1"/>
</dbReference>
<evidence type="ECO:0000256" key="6">
    <source>
        <dbReference type="ARBA" id="ARBA00022553"/>
    </source>
</evidence>
<evidence type="ECO:0000256" key="17">
    <source>
        <dbReference type="ARBA" id="ARBA00023170"/>
    </source>
</evidence>
<evidence type="ECO:0000313" key="24">
    <source>
        <dbReference type="Proteomes" id="UP000306102"/>
    </source>
</evidence>
<dbReference type="SMART" id="SM00220">
    <property type="entry name" value="S_TKc"/>
    <property type="match status" value="1"/>
</dbReference>
<evidence type="ECO:0000256" key="13">
    <source>
        <dbReference type="ARBA" id="ARBA00022777"/>
    </source>
</evidence>
<dbReference type="InterPro" id="IPR000719">
    <property type="entry name" value="Prot_kinase_dom"/>
</dbReference>
<dbReference type="InterPro" id="IPR011009">
    <property type="entry name" value="Kinase-like_dom_sf"/>
</dbReference>
<dbReference type="InterPro" id="IPR032675">
    <property type="entry name" value="LRR_dom_sf"/>
</dbReference>
<keyword evidence="14" id="KW-0067">ATP-binding</keyword>
<evidence type="ECO:0000256" key="20">
    <source>
        <dbReference type="ARBA" id="ARBA00048679"/>
    </source>
</evidence>
<dbReference type="InterPro" id="IPR051809">
    <property type="entry name" value="Plant_receptor-like_S/T_kinase"/>
</dbReference>
<dbReference type="InterPro" id="IPR001611">
    <property type="entry name" value="Leu-rich_rpt"/>
</dbReference>
<organism evidence="23 24">
    <name type="scientific">Camellia sinensis var. sinensis</name>
    <name type="common">China tea</name>
    <dbReference type="NCBI Taxonomy" id="542762"/>
    <lineage>
        <taxon>Eukaryota</taxon>
        <taxon>Viridiplantae</taxon>
        <taxon>Streptophyta</taxon>
        <taxon>Embryophyta</taxon>
        <taxon>Tracheophyta</taxon>
        <taxon>Spermatophyta</taxon>
        <taxon>Magnoliopsida</taxon>
        <taxon>eudicotyledons</taxon>
        <taxon>Gunneridae</taxon>
        <taxon>Pentapetalae</taxon>
        <taxon>asterids</taxon>
        <taxon>Ericales</taxon>
        <taxon>Theaceae</taxon>
        <taxon>Camellia</taxon>
    </lineage>
</organism>
<dbReference type="GO" id="GO:0006952">
    <property type="term" value="P:defense response"/>
    <property type="evidence" value="ECO:0007669"/>
    <property type="project" value="UniProtKB-ARBA"/>
</dbReference>
<dbReference type="PROSITE" id="PS50011">
    <property type="entry name" value="PROTEIN_KINASE_DOM"/>
    <property type="match status" value="1"/>
</dbReference>
<keyword evidence="17" id="KW-0675">Receptor</keyword>
<protein>
    <recommendedName>
        <fullName evidence="3">non-specific serine/threonine protein kinase</fullName>
        <ecNumber evidence="3">2.7.11.1</ecNumber>
    </recommendedName>
</protein>
<dbReference type="SMART" id="SM00365">
    <property type="entry name" value="LRR_SD22"/>
    <property type="match status" value="5"/>
</dbReference>
<keyword evidence="15 21" id="KW-1133">Transmembrane helix</keyword>
<dbReference type="Pfam" id="PF08263">
    <property type="entry name" value="LRRNT_2"/>
    <property type="match status" value="1"/>
</dbReference>
<comment type="subcellular location">
    <subcellularLocation>
        <location evidence="1">Cell membrane</location>
        <topology evidence="1">Single-pass membrane protein</topology>
    </subcellularLocation>
</comment>
<keyword evidence="24" id="KW-1185">Reference proteome</keyword>
<dbReference type="PROSITE" id="PS00108">
    <property type="entry name" value="PROTEIN_KINASE_ST"/>
    <property type="match status" value="1"/>
</dbReference>
<evidence type="ECO:0000256" key="5">
    <source>
        <dbReference type="ARBA" id="ARBA00022527"/>
    </source>
</evidence>
<dbReference type="FunFam" id="3.80.10.10:FF:000095">
    <property type="entry name" value="LRR receptor-like serine/threonine-protein kinase GSO1"/>
    <property type="match status" value="1"/>
</dbReference>
<comment type="caution">
    <text evidence="23">The sequence shown here is derived from an EMBL/GenBank/DDBJ whole genome shotgun (WGS) entry which is preliminary data.</text>
</comment>
<dbReference type="Gene3D" id="3.80.10.10">
    <property type="entry name" value="Ribonuclease Inhibitor"/>
    <property type="match status" value="4"/>
</dbReference>
<dbReference type="SMART" id="SM00369">
    <property type="entry name" value="LRR_TYP"/>
    <property type="match status" value="9"/>
</dbReference>
<dbReference type="PANTHER" id="PTHR27008">
    <property type="entry name" value="OS04G0122200 PROTEIN"/>
    <property type="match status" value="1"/>
</dbReference>
<dbReference type="Gene3D" id="1.10.510.10">
    <property type="entry name" value="Transferase(Phosphotransferase) domain 1"/>
    <property type="match status" value="2"/>
</dbReference>
<feature type="domain" description="Protein kinase" evidence="22">
    <location>
        <begin position="1079"/>
        <end position="1296"/>
    </location>
</feature>
<evidence type="ECO:0000256" key="18">
    <source>
        <dbReference type="ARBA" id="ARBA00023180"/>
    </source>
</evidence>
<evidence type="ECO:0000256" key="9">
    <source>
        <dbReference type="ARBA" id="ARBA00022692"/>
    </source>
</evidence>
<keyword evidence="8" id="KW-0808">Transferase</keyword>
<evidence type="ECO:0000256" key="19">
    <source>
        <dbReference type="ARBA" id="ARBA00047899"/>
    </source>
</evidence>
<dbReference type="InterPro" id="IPR001245">
    <property type="entry name" value="Ser-Thr/Tyr_kinase_cat_dom"/>
</dbReference>
<dbReference type="GO" id="GO:0051707">
    <property type="term" value="P:response to other organism"/>
    <property type="evidence" value="ECO:0007669"/>
    <property type="project" value="UniProtKB-ARBA"/>
</dbReference>
<keyword evidence="11" id="KW-0677">Repeat</keyword>
<keyword evidence="4" id="KW-1003">Cell membrane</keyword>
<keyword evidence="16 21" id="KW-0472">Membrane</keyword>
<feature type="transmembrane region" description="Helical" evidence="21">
    <location>
        <begin position="1024"/>
        <end position="1045"/>
    </location>
</feature>
<dbReference type="SUPFAM" id="SSF52058">
    <property type="entry name" value="L domain-like"/>
    <property type="match status" value="2"/>
</dbReference>
<keyword evidence="5" id="KW-0723">Serine/threonine-protein kinase</keyword>
<evidence type="ECO:0000256" key="11">
    <source>
        <dbReference type="ARBA" id="ARBA00022737"/>
    </source>
</evidence>
<evidence type="ECO:0000256" key="8">
    <source>
        <dbReference type="ARBA" id="ARBA00022679"/>
    </source>
</evidence>
<dbReference type="PANTHER" id="PTHR27008:SF499">
    <property type="entry name" value="OS06G0581500 PROTEIN"/>
    <property type="match status" value="1"/>
</dbReference>
<keyword evidence="13" id="KW-0418">Kinase</keyword>
<dbReference type="InterPro" id="IPR013210">
    <property type="entry name" value="LRR_N_plant-typ"/>
</dbReference>
<evidence type="ECO:0000256" key="10">
    <source>
        <dbReference type="ARBA" id="ARBA00022729"/>
    </source>
</evidence>
<comment type="similarity">
    <text evidence="2">Belongs to the protein kinase superfamily. Ser/Thr protein kinase family.</text>
</comment>
<dbReference type="FunFam" id="3.30.200.20:FF:000432">
    <property type="entry name" value="LRR receptor-like serine/threonine-protein kinase EFR"/>
    <property type="match status" value="1"/>
</dbReference>
<keyword evidence="9 21" id="KW-0812">Transmembrane</keyword>
<evidence type="ECO:0000256" key="4">
    <source>
        <dbReference type="ARBA" id="ARBA00022475"/>
    </source>
</evidence>
<evidence type="ECO:0000256" key="7">
    <source>
        <dbReference type="ARBA" id="ARBA00022614"/>
    </source>
</evidence>
<dbReference type="FunFam" id="1.10.510.10:FF:000358">
    <property type="entry name" value="Putative leucine-rich repeat receptor-like serine/threonine-protein kinase"/>
    <property type="match status" value="1"/>
</dbReference>
<gene>
    <name evidence="23" type="ORF">TEA_007811</name>
</gene>
<keyword evidence="10" id="KW-0732">Signal</keyword>
<reference evidence="23 24" key="1">
    <citation type="journal article" date="2018" name="Proc. Natl. Acad. Sci. U.S.A.">
        <title>Draft genome sequence of Camellia sinensis var. sinensis provides insights into the evolution of the tea genome and tea quality.</title>
        <authorList>
            <person name="Wei C."/>
            <person name="Yang H."/>
            <person name="Wang S."/>
            <person name="Zhao J."/>
            <person name="Liu C."/>
            <person name="Gao L."/>
            <person name="Xia E."/>
            <person name="Lu Y."/>
            <person name="Tai Y."/>
            <person name="She G."/>
            <person name="Sun J."/>
            <person name="Cao H."/>
            <person name="Tong W."/>
            <person name="Gao Q."/>
            <person name="Li Y."/>
            <person name="Deng W."/>
            <person name="Jiang X."/>
            <person name="Wang W."/>
            <person name="Chen Q."/>
            <person name="Zhang S."/>
            <person name="Li H."/>
            <person name="Wu J."/>
            <person name="Wang P."/>
            <person name="Li P."/>
            <person name="Shi C."/>
            <person name="Zheng F."/>
            <person name="Jian J."/>
            <person name="Huang B."/>
            <person name="Shan D."/>
            <person name="Shi M."/>
            <person name="Fang C."/>
            <person name="Yue Y."/>
            <person name="Li F."/>
            <person name="Li D."/>
            <person name="Wei S."/>
            <person name="Han B."/>
            <person name="Jiang C."/>
            <person name="Yin Y."/>
            <person name="Xia T."/>
            <person name="Zhang Z."/>
            <person name="Bennetzen J.L."/>
            <person name="Zhao S."/>
            <person name="Wan X."/>
        </authorList>
    </citation>
    <scope>NUCLEOTIDE SEQUENCE [LARGE SCALE GENOMIC DNA]</scope>
    <source>
        <strain evidence="24">cv. Shuchazao</strain>
        <tissue evidence="23">Leaf</tissue>
    </source>
</reference>
<comment type="catalytic activity">
    <reaction evidence="19">
        <text>L-threonyl-[protein] + ATP = O-phospho-L-threonyl-[protein] + ADP + H(+)</text>
        <dbReference type="Rhea" id="RHEA:46608"/>
        <dbReference type="Rhea" id="RHEA-COMP:11060"/>
        <dbReference type="Rhea" id="RHEA-COMP:11605"/>
        <dbReference type="ChEBI" id="CHEBI:15378"/>
        <dbReference type="ChEBI" id="CHEBI:30013"/>
        <dbReference type="ChEBI" id="CHEBI:30616"/>
        <dbReference type="ChEBI" id="CHEBI:61977"/>
        <dbReference type="ChEBI" id="CHEBI:456216"/>
        <dbReference type="EC" id="2.7.11.1"/>
    </reaction>
</comment>
<evidence type="ECO:0000256" key="14">
    <source>
        <dbReference type="ARBA" id="ARBA00022840"/>
    </source>
</evidence>
<dbReference type="Pfam" id="PF00560">
    <property type="entry name" value="LRR_1"/>
    <property type="match status" value="7"/>
</dbReference>
<dbReference type="EMBL" id="SDRB02002753">
    <property type="protein sequence ID" value="THG18930.1"/>
    <property type="molecule type" value="Genomic_DNA"/>
</dbReference>
<dbReference type="GO" id="GO:0005524">
    <property type="term" value="F:ATP binding"/>
    <property type="evidence" value="ECO:0007669"/>
    <property type="project" value="UniProtKB-KW"/>
</dbReference>